<dbReference type="AlphaFoldDB" id="A0A3M7RS37"/>
<organism evidence="1 2">
    <name type="scientific">Brachionus plicatilis</name>
    <name type="common">Marine rotifer</name>
    <name type="synonym">Brachionus muelleri</name>
    <dbReference type="NCBI Taxonomy" id="10195"/>
    <lineage>
        <taxon>Eukaryota</taxon>
        <taxon>Metazoa</taxon>
        <taxon>Spiralia</taxon>
        <taxon>Gnathifera</taxon>
        <taxon>Rotifera</taxon>
        <taxon>Eurotatoria</taxon>
        <taxon>Monogononta</taxon>
        <taxon>Pseudotrocha</taxon>
        <taxon>Ploima</taxon>
        <taxon>Brachionidae</taxon>
        <taxon>Brachionus</taxon>
    </lineage>
</organism>
<dbReference type="Proteomes" id="UP000276133">
    <property type="component" value="Unassembled WGS sequence"/>
</dbReference>
<sequence length="273" mass="32750">MNRQIFVENQTDDNKHISILWILKKYKLEKLRIKLKIKKNKMMRYKALSLAIFALVFGVISPAPKATWIPQRLRINSPSLYENSISLSQKSKPPQIYPSYGKIQTASFTRPLSYDQPQQTYEQPQVYNQPQQNYEQPQVYNQPQQNYEQPQVYNQPQQNYEQPQVYNQPQQNYEQPQVYNQPQQNYEQPQVYNQPQQNYEQPQVYNQPQQAYEQPQVYNQPQQNYEQPQVYNQPQQAYEQPQVYNQPQQAYGPVGYNPQQPYVQFLIIWGKQN</sequence>
<keyword evidence="2" id="KW-1185">Reference proteome</keyword>
<dbReference type="EMBL" id="REGN01002795">
    <property type="protein sequence ID" value="RNA26147.1"/>
    <property type="molecule type" value="Genomic_DNA"/>
</dbReference>
<gene>
    <name evidence="1" type="ORF">BpHYR1_043210</name>
</gene>
<evidence type="ECO:0000313" key="2">
    <source>
        <dbReference type="Proteomes" id="UP000276133"/>
    </source>
</evidence>
<accession>A0A3M7RS37</accession>
<protein>
    <submittedName>
        <fullName evidence="1">YLP motif-containing 1 isoform X4</fullName>
    </submittedName>
</protein>
<proteinExistence type="predicted"/>
<comment type="caution">
    <text evidence="1">The sequence shown here is derived from an EMBL/GenBank/DDBJ whole genome shotgun (WGS) entry which is preliminary data.</text>
</comment>
<name>A0A3M7RS37_BRAPC</name>
<evidence type="ECO:0000313" key="1">
    <source>
        <dbReference type="EMBL" id="RNA26147.1"/>
    </source>
</evidence>
<reference evidence="1 2" key="1">
    <citation type="journal article" date="2018" name="Sci. Rep.">
        <title>Genomic signatures of local adaptation to the degree of environmental predictability in rotifers.</title>
        <authorList>
            <person name="Franch-Gras L."/>
            <person name="Hahn C."/>
            <person name="Garcia-Roger E.M."/>
            <person name="Carmona M.J."/>
            <person name="Serra M."/>
            <person name="Gomez A."/>
        </authorList>
    </citation>
    <scope>NUCLEOTIDE SEQUENCE [LARGE SCALE GENOMIC DNA]</scope>
    <source>
        <strain evidence="1">HYR1</strain>
    </source>
</reference>